<feature type="region of interest" description="Disordered" evidence="1">
    <location>
        <begin position="75"/>
        <end position="102"/>
    </location>
</feature>
<feature type="compositionally biased region" description="Basic residues" evidence="1">
    <location>
        <begin position="128"/>
        <end position="137"/>
    </location>
</feature>
<feature type="non-terminal residue" evidence="2">
    <location>
        <position position="1"/>
    </location>
</feature>
<feature type="compositionally biased region" description="Basic and acidic residues" evidence="1">
    <location>
        <begin position="91"/>
        <end position="102"/>
    </location>
</feature>
<gene>
    <name evidence="2" type="ORF">ALC62_07363</name>
</gene>
<keyword evidence="3" id="KW-1185">Reference proteome</keyword>
<dbReference type="Proteomes" id="UP000078542">
    <property type="component" value="Unassembled WGS sequence"/>
</dbReference>
<feature type="region of interest" description="Disordered" evidence="1">
    <location>
        <begin position="121"/>
        <end position="143"/>
    </location>
</feature>
<dbReference type="EMBL" id="KQ977574">
    <property type="protein sequence ID" value="KYN01891.1"/>
    <property type="molecule type" value="Genomic_DNA"/>
</dbReference>
<name>A0A195CMD5_9HYME</name>
<evidence type="ECO:0000256" key="1">
    <source>
        <dbReference type="SAM" id="MobiDB-lite"/>
    </source>
</evidence>
<organism evidence="2 3">
    <name type="scientific">Cyphomyrmex costatus</name>
    <dbReference type="NCBI Taxonomy" id="456900"/>
    <lineage>
        <taxon>Eukaryota</taxon>
        <taxon>Metazoa</taxon>
        <taxon>Ecdysozoa</taxon>
        <taxon>Arthropoda</taxon>
        <taxon>Hexapoda</taxon>
        <taxon>Insecta</taxon>
        <taxon>Pterygota</taxon>
        <taxon>Neoptera</taxon>
        <taxon>Endopterygota</taxon>
        <taxon>Hymenoptera</taxon>
        <taxon>Apocrita</taxon>
        <taxon>Aculeata</taxon>
        <taxon>Formicoidea</taxon>
        <taxon>Formicidae</taxon>
        <taxon>Myrmicinae</taxon>
        <taxon>Cyphomyrmex</taxon>
    </lineage>
</organism>
<proteinExistence type="predicted"/>
<evidence type="ECO:0000313" key="2">
    <source>
        <dbReference type="EMBL" id="KYN01891.1"/>
    </source>
</evidence>
<sequence>VRLKLGRSVYNLQTRCFLNVTEFVPSASGGVHVVRDVRQRLREGSLVGLKGIVEDGVPYVVSLPLRIRLLRVPRRGSPQENSSSCGRRRQKTDGREEREVKRPRSVINTVAVRLRRVSGSSHYERIRSPRRPRGHRGERKDGALWHRTSAALRGKPVCTDDVPIL</sequence>
<evidence type="ECO:0000313" key="3">
    <source>
        <dbReference type="Proteomes" id="UP000078542"/>
    </source>
</evidence>
<reference evidence="2 3" key="1">
    <citation type="submission" date="2016-03" db="EMBL/GenBank/DDBJ databases">
        <title>Cyphomyrmex costatus WGS genome.</title>
        <authorList>
            <person name="Nygaard S."/>
            <person name="Hu H."/>
            <person name="Boomsma J."/>
            <person name="Zhang G."/>
        </authorList>
    </citation>
    <scope>NUCLEOTIDE SEQUENCE [LARGE SCALE GENOMIC DNA]</scope>
    <source>
        <strain evidence="2">MS0001</strain>
        <tissue evidence="2">Whole body</tissue>
    </source>
</reference>
<dbReference type="AlphaFoldDB" id="A0A195CMD5"/>
<protein>
    <submittedName>
        <fullName evidence="2">Uncharacterized protein</fullName>
    </submittedName>
</protein>
<accession>A0A195CMD5</accession>